<proteinExistence type="inferred from homology"/>
<evidence type="ECO:0000313" key="10">
    <source>
        <dbReference type="RefSeq" id="XP_052123883.1"/>
    </source>
</evidence>
<dbReference type="InterPro" id="IPR046903">
    <property type="entry name" value="Mab-21-like_nuc_Trfase"/>
</dbReference>
<dbReference type="PANTHER" id="PTHR10656:SF42">
    <property type="entry name" value="CYCLIC GMP-AMP SYNTHASE-LIKE PROTEIN-RELATED"/>
    <property type="match status" value="1"/>
</dbReference>
<evidence type="ECO:0000313" key="9">
    <source>
        <dbReference type="Proteomes" id="UP000504606"/>
    </source>
</evidence>
<protein>
    <submittedName>
        <fullName evidence="10">Cyclic GMP-AMP synthase-like receptor isoform X2</fullName>
    </submittedName>
</protein>
<accession>A0A9C6UA50</accession>
<evidence type="ECO:0000256" key="6">
    <source>
        <dbReference type="ARBA" id="ARBA00023211"/>
    </source>
</evidence>
<keyword evidence="9" id="KW-1185">Reference proteome</keyword>
<comment type="cofactor">
    <cofactor evidence="1">
        <name>Mn(2+)</name>
        <dbReference type="ChEBI" id="CHEBI:29035"/>
    </cofactor>
</comment>
<dbReference type="GeneID" id="113205289"/>
<comment type="similarity">
    <text evidence="2">Belongs to the mab-21 family.</text>
</comment>
<evidence type="ECO:0000256" key="4">
    <source>
        <dbReference type="ARBA" id="ARBA00022840"/>
    </source>
</evidence>
<feature type="domain" description="Mab-21-like nucleotidyltransferase" evidence="8">
    <location>
        <begin position="194"/>
        <end position="395"/>
    </location>
</feature>
<keyword evidence="3" id="KW-0547">Nucleotide-binding</keyword>
<name>A0A9C6UA50_FRAOC</name>
<gene>
    <name evidence="10" type="primary">LOC113205289</name>
</gene>
<sequence>MIPHNFNNQGGGGRGRGRGQPNQGINWDTVATVAAGAAALGGTIYLANRYFNSGENEPQTTSASTAQAERPSSSSNFGFLDPRRLLFWENVEQLQNEEVACIKQTLAAGGQMESGAQLAQPESLVRKFRHPYNKFDEWFENLLKDSLKIDRHDKIIYEATFKELLDTLIPAMKRADPLFNFLYREHRPAGSTWENLRICNQDEFDVNVLLFPPDVQADVKVVDLNSGHIGVVLPRGFTAVKTASVVKKCKVENDLTAERQVSHITKKLKQWLDVDGFIMRSEVLKWMTSVVDTALNEIENKQWENLRRVARSWSGPAITINVTMNNGKTLSVDLVPALEFSLKLLPEKIRATVNKHPSKGGVERKWYAIPKGSKNSSDEEWRTSLYEIERDLMSGKTHVKPSIRIMKKLRDTMEWKGLSSYYIKTMFMWMMQSCDLEGKGLGQMIMKSFSLSCSNSFLQRH</sequence>
<keyword evidence="4" id="KW-0067">ATP-binding</keyword>
<keyword evidence="6" id="KW-0464">Manganese</keyword>
<dbReference type="AlphaFoldDB" id="A0A9C6UA50"/>
<dbReference type="PANTHER" id="PTHR10656">
    <property type="entry name" value="CELL FATE DETERMINING PROTEIN MAB21-RELATED"/>
    <property type="match status" value="1"/>
</dbReference>
<evidence type="ECO:0000256" key="1">
    <source>
        <dbReference type="ARBA" id="ARBA00001936"/>
    </source>
</evidence>
<reference evidence="10" key="1">
    <citation type="submission" date="2025-08" db="UniProtKB">
        <authorList>
            <consortium name="RefSeq"/>
        </authorList>
    </citation>
    <scope>IDENTIFICATION</scope>
    <source>
        <tissue evidence="10">Whole organism</tissue>
    </source>
</reference>
<dbReference type="Gene3D" id="1.10.1410.40">
    <property type="match status" value="1"/>
</dbReference>
<dbReference type="Proteomes" id="UP000504606">
    <property type="component" value="Unplaced"/>
</dbReference>
<keyword evidence="5" id="KW-0342">GTP-binding</keyword>
<organism evidence="9 10">
    <name type="scientific">Frankliniella occidentalis</name>
    <name type="common">Western flower thrips</name>
    <name type="synonym">Euthrips occidentalis</name>
    <dbReference type="NCBI Taxonomy" id="133901"/>
    <lineage>
        <taxon>Eukaryota</taxon>
        <taxon>Metazoa</taxon>
        <taxon>Ecdysozoa</taxon>
        <taxon>Arthropoda</taxon>
        <taxon>Hexapoda</taxon>
        <taxon>Insecta</taxon>
        <taxon>Pterygota</taxon>
        <taxon>Neoptera</taxon>
        <taxon>Paraneoptera</taxon>
        <taxon>Thysanoptera</taxon>
        <taxon>Terebrantia</taxon>
        <taxon>Thripoidea</taxon>
        <taxon>Thripidae</taxon>
        <taxon>Frankliniella</taxon>
    </lineage>
</organism>
<evidence type="ECO:0000259" key="8">
    <source>
        <dbReference type="Pfam" id="PF03281"/>
    </source>
</evidence>
<feature type="region of interest" description="Disordered" evidence="7">
    <location>
        <begin position="1"/>
        <end position="24"/>
    </location>
</feature>
<dbReference type="SMART" id="SM01265">
    <property type="entry name" value="Mab-21"/>
    <property type="match status" value="1"/>
</dbReference>
<dbReference type="RefSeq" id="XP_052123883.1">
    <property type="nucleotide sequence ID" value="XM_052267923.1"/>
</dbReference>
<evidence type="ECO:0000256" key="3">
    <source>
        <dbReference type="ARBA" id="ARBA00022741"/>
    </source>
</evidence>
<dbReference type="Pfam" id="PF03281">
    <property type="entry name" value="Mab-21"/>
    <property type="match status" value="1"/>
</dbReference>
<evidence type="ECO:0000256" key="5">
    <source>
        <dbReference type="ARBA" id="ARBA00023134"/>
    </source>
</evidence>
<feature type="region of interest" description="Disordered" evidence="7">
    <location>
        <begin position="55"/>
        <end position="76"/>
    </location>
</feature>
<dbReference type="GO" id="GO:0005525">
    <property type="term" value="F:GTP binding"/>
    <property type="evidence" value="ECO:0007669"/>
    <property type="project" value="UniProtKB-KW"/>
</dbReference>
<evidence type="ECO:0000256" key="7">
    <source>
        <dbReference type="SAM" id="MobiDB-lite"/>
    </source>
</evidence>
<dbReference type="Gene3D" id="3.30.460.90">
    <property type="match status" value="1"/>
</dbReference>
<evidence type="ECO:0000256" key="2">
    <source>
        <dbReference type="ARBA" id="ARBA00008307"/>
    </source>
</evidence>
<dbReference type="InterPro" id="IPR024810">
    <property type="entry name" value="MAB21L/cGLR"/>
</dbReference>
<dbReference type="GO" id="GO:0005524">
    <property type="term" value="F:ATP binding"/>
    <property type="evidence" value="ECO:0007669"/>
    <property type="project" value="UniProtKB-KW"/>
</dbReference>